<dbReference type="AlphaFoldDB" id="A0AAV1HY93"/>
<keyword evidence="9" id="KW-0539">Nucleus</keyword>
<dbReference type="InterPro" id="IPR036361">
    <property type="entry name" value="SAP_dom_sf"/>
</dbReference>
<keyword evidence="6 10" id="KW-0863">Zinc-finger</keyword>
<reference evidence="14 15" key="1">
    <citation type="submission" date="2023-10" db="EMBL/GenBank/DDBJ databases">
        <authorList>
            <person name="Maclean D."/>
            <person name="Macfadyen A."/>
        </authorList>
    </citation>
    <scope>NUCLEOTIDE SEQUENCE [LARGE SCALE GENOMIC DNA]</scope>
</reference>
<proteinExistence type="inferred from homology"/>
<evidence type="ECO:0000256" key="9">
    <source>
        <dbReference type="ARBA" id="ARBA00023242"/>
    </source>
</evidence>
<dbReference type="Gene3D" id="3.30.40.10">
    <property type="entry name" value="Zinc/RING finger domain, C3HC4 (zinc finger)"/>
    <property type="match status" value="2"/>
</dbReference>
<dbReference type="SUPFAM" id="SSF68906">
    <property type="entry name" value="SAP domain"/>
    <property type="match status" value="1"/>
</dbReference>
<gene>
    <name evidence="14" type="ORF">CVIRNUC_002922</name>
</gene>
<dbReference type="InterPro" id="IPR003034">
    <property type="entry name" value="SAP_dom"/>
</dbReference>
<dbReference type="GO" id="GO:0061665">
    <property type="term" value="F:SUMO ligase activity"/>
    <property type="evidence" value="ECO:0007669"/>
    <property type="project" value="TreeGrafter"/>
</dbReference>
<organism evidence="14 15">
    <name type="scientific">Coccomyxa viridis</name>
    <dbReference type="NCBI Taxonomy" id="1274662"/>
    <lineage>
        <taxon>Eukaryota</taxon>
        <taxon>Viridiplantae</taxon>
        <taxon>Chlorophyta</taxon>
        <taxon>core chlorophytes</taxon>
        <taxon>Trebouxiophyceae</taxon>
        <taxon>Trebouxiophyceae incertae sedis</taxon>
        <taxon>Coccomyxaceae</taxon>
        <taxon>Coccomyxa</taxon>
    </lineage>
</organism>
<dbReference type="SMART" id="SM00249">
    <property type="entry name" value="PHD"/>
    <property type="match status" value="1"/>
</dbReference>
<dbReference type="GO" id="GO:0005634">
    <property type="term" value="C:nucleus"/>
    <property type="evidence" value="ECO:0007669"/>
    <property type="project" value="UniProtKB-SubCell"/>
</dbReference>
<feature type="region of interest" description="Disordered" evidence="11">
    <location>
        <begin position="660"/>
        <end position="948"/>
    </location>
</feature>
<dbReference type="PROSITE" id="PS51044">
    <property type="entry name" value="ZF_SP_RING"/>
    <property type="match status" value="1"/>
</dbReference>
<dbReference type="GO" id="GO:0000785">
    <property type="term" value="C:chromatin"/>
    <property type="evidence" value="ECO:0007669"/>
    <property type="project" value="TreeGrafter"/>
</dbReference>
<comment type="pathway">
    <text evidence="2">Protein modification; protein sumoylation.</text>
</comment>
<feature type="compositionally biased region" description="Polar residues" evidence="11">
    <location>
        <begin position="613"/>
        <end position="639"/>
    </location>
</feature>
<evidence type="ECO:0000256" key="8">
    <source>
        <dbReference type="ARBA" id="ARBA00022833"/>
    </source>
</evidence>
<dbReference type="PANTHER" id="PTHR10782">
    <property type="entry name" value="ZINC FINGER MIZ DOMAIN-CONTAINING PROTEIN"/>
    <property type="match status" value="1"/>
</dbReference>
<feature type="region of interest" description="Disordered" evidence="11">
    <location>
        <begin position="336"/>
        <end position="361"/>
    </location>
</feature>
<feature type="compositionally biased region" description="Low complexity" evidence="11">
    <location>
        <begin position="793"/>
        <end position="805"/>
    </location>
</feature>
<feature type="compositionally biased region" description="Polar residues" evidence="11">
    <location>
        <begin position="884"/>
        <end position="893"/>
    </location>
</feature>
<sequence>METDPIKQIAIFRVPELQLCLQQLQLSKSGLKSILQARLSNHLRSVIASAEQAAPTDRLQQKKTFAVALVHRIYCRLKGVAEGYSPASVETISTPGYLANGTGFVAEGSQPESAPAGGSAKDSSQIRCICGQSHDKGTMIQCKDCGVWQHCECVRVDVRASRDARHACELCRLAKADPFWRRLGAPLVPPMKLTPVQPPRIGFDGRPIEEDVSQVVDRHFQVAHAQLDPVRRHGGTNQLQVACLMLADPVPLRVHWPRNADLRMNNMMYKPYARGPNAKLGVNSRDDMASVGIMVTPGRNRLYLHALDKEHYCIVIYLAQQRTDSEVRAMMHAPETTDEALSRVQQKAGTGKGDADEDDDDDGLEVCVTEFSLRCPLSGSRICTPARFAGVGGLTAFDLDTFLGMVKRSKKWQCPHSMRNLPVQDLMIDGYLSRILPRLQALPNVMDIEANPETGEWRIAGSQGAWMHIREDPAKLLDSSVVIKPEPQLSAAAPAAGPQGGGSDSDEELSEGEELRQAAAAAAAHSKRGSAAKEDEVIVLSDSDDDRPAPPLPPPPPPQQHRSAPAPHTSHRPGSSQPAKRLAQAPPPRLAYPSAQRPMPASIQPGSSAVAGQLSSHVQSPQQQSAVATPASALSWQGAGWTSESFQAVSSPQVIQGRGVTIRLPSSRLSGASPAQGSQAQGQPQAAPAAQRGRPMPHSLAAPPASAGSWRPQQHPAAMALAGTASQPAQPWMGGHHTASSSAAAASLPNSSERLPPLPGSPKPSMTPGPPAYTNAKPLPHPLRFGANSAAEQSYSSYYTQPQSPEAAALNRQPMPFSESSTALEQRYGIHKRPAPSTLGQPPPKRPHQPLQAHAPPLPQAPGMPPVPSPAPFSAGVEQHPGGASSNSCSNAEYNEWLNMLLTGGPEAEEPQAQSQHPPQPPPVHPQHAPRHHQHLTDIVDLDTSESG</sequence>
<evidence type="ECO:0000256" key="3">
    <source>
        <dbReference type="ARBA" id="ARBA00005383"/>
    </source>
</evidence>
<evidence type="ECO:0000256" key="1">
    <source>
        <dbReference type="ARBA" id="ARBA00004123"/>
    </source>
</evidence>
<dbReference type="InterPro" id="IPR013083">
    <property type="entry name" value="Znf_RING/FYVE/PHD"/>
</dbReference>
<dbReference type="EMBL" id="CAUYUE010000004">
    <property type="protein sequence ID" value="CAK0762093.1"/>
    <property type="molecule type" value="Genomic_DNA"/>
</dbReference>
<dbReference type="Proteomes" id="UP001314263">
    <property type="component" value="Unassembled WGS sequence"/>
</dbReference>
<evidence type="ECO:0000256" key="4">
    <source>
        <dbReference type="ARBA" id="ARBA00022679"/>
    </source>
</evidence>
<dbReference type="InterPro" id="IPR011011">
    <property type="entry name" value="Znf_FYVE_PHD"/>
</dbReference>
<keyword evidence="8" id="KW-0862">Zinc</keyword>
<evidence type="ECO:0000256" key="7">
    <source>
        <dbReference type="ARBA" id="ARBA00022786"/>
    </source>
</evidence>
<comment type="subcellular location">
    <subcellularLocation>
        <location evidence="1">Nucleus</location>
    </subcellularLocation>
</comment>
<evidence type="ECO:0000259" key="12">
    <source>
        <dbReference type="PROSITE" id="PS50800"/>
    </source>
</evidence>
<feature type="compositionally biased region" description="Pro residues" evidence="11">
    <location>
        <begin position="756"/>
        <end position="771"/>
    </location>
</feature>
<evidence type="ECO:0000259" key="13">
    <source>
        <dbReference type="PROSITE" id="PS51044"/>
    </source>
</evidence>
<evidence type="ECO:0000313" key="14">
    <source>
        <dbReference type="EMBL" id="CAK0762093.1"/>
    </source>
</evidence>
<evidence type="ECO:0000256" key="2">
    <source>
        <dbReference type="ARBA" id="ARBA00004718"/>
    </source>
</evidence>
<name>A0AAV1HY93_9CHLO</name>
<protein>
    <recommendedName>
        <fullName evidence="16">SAP domain-containing protein</fullName>
    </recommendedName>
</protein>
<evidence type="ECO:0000256" key="10">
    <source>
        <dbReference type="PROSITE-ProRule" id="PRU00452"/>
    </source>
</evidence>
<feature type="compositionally biased region" description="Pro residues" evidence="11">
    <location>
        <begin position="549"/>
        <end position="559"/>
    </location>
</feature>
<keyword evidence="4" id="KW-0808">Transferase</keyword>
<keyword evidence="5" id="KW-0479">Metal-binding</keyword>
<dbReference type="PROSITE" id="PS50800">
    <property type="entry name" value="SAP"/>
    <property type="match status" value="1"/>
</dbReference>
<comment type="caution">
    <text evidence="14">The sequence shown here is derived from an EMBL/GenBank/DDBJ whole genome shotgun (WGS) entry which is preliminary data.</text>
</comment>
<feature type="domain" description="SP-RING-type" evidence="13">
    <location>
        <begin position="360"/>
        <end position="441"/>
    </location>
</feature>
<evidence type="ECO:0008006" key="16">
    <source>
        <dbReference type="Google" id="ProtNLM"/>
    </source>
</evidence>
<dbReference type="SMART" id="SM00513">
    <property type="entry name" value="SAP"/>
    <property type="match status" value="1"/>
</dbReference>
<evidence type="ECO:0000313" key="15">
    <source>
        <dbReference type="Proteomes" id="UP001314263"/>
    </source>
</evidence>
<comment type="similarity">
    <text evidence="3">Belongs to the PIAS family.</text>
</comment>
<dbReference type="InterPro" id="IPR001965">
    <property type="entry name" value="Znf_PHD"/>
</dbReference>
<feature type="compositionally biased region" description="Low complexity" evidence="11">
    <location>
        <begin position="670"/>
        <end position="691"/>
    </location>
</feature>
<evidence type="ECO:0000256" key="11">
    <source>
        <dbReference type="SAM" id="MobiDB-lite"/>
    </source>
</evidence>
<evidence type="ECO:0000256" key="5">
    <source>
        <dbReference type="ARBA" id="ARBA00022723"/>
    </source>
</evidence>
<accession>A0AAV1HY93</accession>
<dbReference type="InterPro" id="IPR004181">
    <property type="entry name" value="Znf_MIZ"/>
</dbReference>
<feature type="compositionally biased region" description="Pro residues" evidence="11">
    <location>
        <begin position="856"/>
        <end position="871"/>
    </location>
</feature>
<dbReference type="SUPFAM" id="SSF57903">
    <property type="entry name" value="FYVE/PHD zinc finger"/>
    <property type="match status" value="1"/>
</dbReference>
<dbReference type="GO" id="GO:0016925">
    <property type="term" value="P:protein sumoylation"/>
    <property type="evidence" value="ECO:0007669"/>
    <property type="project" value="TreeGrafter"/>
</dbReference>
<dbReference type="GO" id="GO:0008270">
    <property type="term" value="F:zinc ion binding"/>
    <property type="evidence" value="ECO:0007669"/>
    <property type="project" value="UniProtKB-KW"/>
</dbReference>
<keyword evidence="7" id="KW-0833">Ubl conjugation pathway</keyword>
<evidence type="ECO:0000256" key="6">
    <source>
        <dbReference type="ARBA" id="ARBA00022771"/>
    </source>
</evidence>
<feature type="region of interest" description="Disordered" evidence="11">
    <location>
        <begin position="490"/>
        <end position="639"/>
    </location>
</feature>
<feature type="domain" description="SAP" evidence="12">
    <location>
        <begin position="9"/>
        <end position="43"/>
    </location>
</feature>
<keyword evidence="15" id="KW-1185">Reference proteome</keyword>
<dbReference type="PANTHER" id="PTHR10782:SF4">
    <property type="entry name" value="TONALLI, ISOFORM E"/>
    <property type="match status" value="1"/>
</dbReference>